<dbReference type="PANTHER" id="PTHR43069">
    <property type="entry name" value="FUMARYLACETOACETASE"/>
    <property type="match status" value="1"/>
</dbReference>
<feature type="binding site" evidence="12">
    <location>
        <position position="261"/>
    </location>
    <ligand>
        <name>Mg(2+)</name>
        <dbReference type="ChEBI" id="CHEBI:18420"/>
    </ligand>
</feature>
<evidence type="ECO:0000256" key="11">
    <source>
        <dbReference type="PIRSR" id="PIRSR605959-2"/>
    </source>
</evidence>
<evidence type="ECO:0000256" key="3">
    <source>
        <dbReference type="ARBA" id="ARBA00012094"/>
    </source>
</evidence>
<keyword evidence="9 13" id="KW-0585">Phenylalanine catabolism</keyword>
<proteinExistence type="inferred from homology"/>
<keyword evidence="8 13" id="KW-0828">Tyrosine catabolism</keyword>
<keyword evidence="6 12" id="KW-0106">Calcium</keyword>
<gene>
    <name evidence="16" type="ORF">BCR35DRAFT_302378</name>
</gene>
<dbReference type="SUPFAM" id="SSF63433">
    <property type="entry name" value="Fumarylacetoacetate hydrolase, FAH, N-terminal domain"/>
    <property type="match status" value="1"/>
</dbReference>
<organism evidence="16 17">
    <name type="scientific">Leucosporidium creatinivorum</name>
    <dbReference type="NCBI Taxonomy" id="106004"/>
    <lineage>
        <taxon>Eukaryota</taxon>
        <taxon>Fungi</taxon>
        <taxon>Dikarya</taxon>
        <taxon>Basidiomycota</taxon>
        <taxon>Pucciniomycotina</taxon>
        <taxon>Microbotryomycetes</taxon>
        <taxon>Leucosporidiales</taxon>
        <taxon>Leucosporidium</taxon>
    </lineage>
</organism>
<name>A0A1Y2FRQ0_9BASI</name>
<evidence type="ECO:0000256" key="6">
    <source>
        <dbReference type="ARBA" id="ARBA00022837"/>
    </source>
</evidence>
<feature type="domain" description="Fumarylacetoacetase-like C-terminal" evidence="14">
    <location>
        <begin position="154"/>
        <end position="429"/>
    </location>
</feature>
<evidence type="ECO:0000313" key="16">
    <source>
        <dbReference type="EMBL" id="ORY86663.1"/>
    </source>
</evidence>
<comment type="caution">
    <text evidence="16">The sequence shown here is derived from an EMBL/GenBank/DDBJ whole genome shotgun (WGS) entry which is preliminary data.</text>
</comment>
<evidence type="ECO:0000313" key="17">
    <source>
        <dbReference type="Proteomes" id="UP000193467"/>
    </source>
</evidence>
<feature type="binding site" evidence="11">
    <location>
        <position position="361"/>
    </location>
    <ligand>
        <name>substrate</name>
    </ligand>
</feature>
<dbReference type="PANTHER" id="PTHR43069:SF5">
    <property type="entry name" value="FUMARYLACETOACETASE"/>
    <property type="match status" value="1"/>
</dbReference>
<feature type="active site" description="Proton acceptor" evidence="10">
    <location>
        <position position="137"/>
    </location>
</feature>
<dbReference type="InterPro" id="IPR036462">
    <property type="entry name" value="Fumarylacetoacetase_N_sf"/>
</dbReference>
<reference evidence="16 17" key="1">
    <citation type="submission" date="2016-07" db="EMBL/GenBank/DDBJ databases">
        <title>Pervasive Adenine N6-methylation of Active Genes in Fungi.</title>
        <authorList>
            <consortium name="DOE Joint Genome Institute"/>
            <person name="Mondo S.J."/>
            <person name="Dannebaum R.O."/>
            <person name="Kuo R.C."/>
            <person name="Labutti K."/>
            <person name="Haridas S."/>
            <person name="Kuo A."/>
            <person name="Salamov A."/>
            <person name="Ahrendt S.R."/>
            <person name="Lipzen A."/>
            <person name="Sullivan W."/>
            <person name="Andreopoulos W.B."/>
            <person name="Clum A."/>
            <person name="Lindquist E."/>
            <person name="Daum C."/>
            <person name="Ramamoorthy G.K."/>
            <person name="Gryganskyi A."/>
            <person name="Culley D."/>
            <person name="Magnuson J.K."/>
            <person name="James T.Y."/>
            <person name="O'Malley M.A."/>
            <person name="Stajich J.E."/>
            <person name="Spatafora J.W."/>
            <person name="Visel A."/>
            <person name="Grigoriev I.V."/>
        </authorList>
    </citation>
    <scope>NUCLEOTIDE SEQUENCE [LARGE SCALE GENOMIC DNA]</scope>
    <source>
        <strain evidence="16 17">62-1032</strain>
    </source>
</reference>
<dbReference type="EMBL" id="MCGR01000014">
    <property type="protein sequence ID" value="ORY86663.1"/>
    <property type="molecule type" value="Genomic_DNA"/>
</dbReference>
<sequence length="439" mass="46899">MSWLEIPAESHFSLNNTPLGIISVKGAEGQRVGATRYGDYVVDLSLLEQEGLLASAFKGSEGGARFNQPTLNDFAALPASTRSQVRLAIQQLFASSSSTLRDNPDLRARAIHKISDVQVHLPLTIPDFVDYSVFPAHGLGAGRAIFGEGIPLPPSWNTLPMAYNGRAGTVSVKEEILRPQGQTKAFSAAREVGVGPSKALDWEFEIGAFVGTPTEDGTALTPSTALSHIFGFVLLNDWSARDIQAFEMVPLGPFNGKSFATTISPWVIMPDALEPFKASKPALLEGTPFEQAEYLREAQDVMSNYNINCETSLHLSSNPSLAHPISLANFASAFFSFPQLLTYQTYSGAPLRTGDLLGSGTISSDAVEGASLPSKGCMLELSQGGKVPLQVGDSGEERAWIQDGDEVVFSAWAGEEGGKVGFGQLRGKVRSASELKATE</sequence>
<evidence type="ECO:0000259" key="15">
    <source>
        <dbReference type="Pfam" id="PF09298"/>
    </source>
</evidence>
<protein>
    <recommendedName>
        <fullName evidence="3 13">Fumarylacetoacetase</fullName>
        <ecNumber evidence="3 13">3.7.1.2</ecNumber>
    </recommendedName>
    <alternativeName>
        <fullName evidence="13">Fumarylacetoacetate hydrolase</fullName>
    </alternativeName>
</protein>
<dbReference type="GO" id="GO:0004334">
    <property type="term" value="F:fumarylacetoacetase activity"/>
    <property type="evidence" value="ECO:0007669"/>
    <property type="project" value="UniProtKB-UniRule"/>
</dbReference>
<dbReference type="InterPro" id="IPR015377">
    <property type="entry name" value="Fumarylacetoacetase_N"/>
</dbReference>
<dbReference type="GO" id="GO:1902000">
    <property type="term" value="P:homogentisate catabolic process"/>
    <property type="evidence" value="ECO:0007669"/>
    <property type="project" value="TreeGrafter"/>
</dbReference>
<feature type="binding site" evidence="12">
    <location>
        <position position="203"/>
    </location>
    <ligand>
        <name>Ca(2+)</name>
        <dbReference type="ChEBI" id="CHEBI:29108"/>
    </ligand>
</feature>
<comment type="pathway">
    <text evidence="1 13">Amino-acid degradation; L-phenylalanine degradation; acetoacetate and fumarate from L-phenylalanine: step 6/6.</text>
</comment>
<feature type="binding site" evidence="12">
    <location>
        <position position="237"/>
    </location>
    <ligand>
        <name>Ca(2+)</name>
        <dbReference type="ChEBI" id="CHEBI:29108"/>
    </ligand>
</feature>
<dbReference type="Pfam" id="PF01557">
    <property type="entry name" value="FAA_hydrolase"/>
    <property type="match status" value="1"/>
</dbReference>
<keyword evidence="17" id="KW-1185">Reference proteome</keyword>
<evidence type="ECO:0000256" key="7">
    <source>
        <dbReference type="ARBA" id="ARBA00022842"/>
    </source>
</evidence>
<comment type="catalytic activity">
    <reaction evidence="13">
        <text>4-fumarylacetoacetate + H2O = acetoacetate + fumarate + H(+)</text>
        <dbReference type="Rhea" id="RHEA:10244"/>
        <dbReference type="ChEBI" id="CHEBI:13705"/>
        <dbReference type="ChEBI" id="CHEBI:15377"/>
        <dbReference type="ChEBI" id="CHEBI:15378"/>
        <dbReference type="ChEBI" id="CHEBI:18034"/>
        <dbReference type="ChEBI" id="CHEBI:29806"/>
        <dbReference type="EC" id="3.7.1.2"/>
    </reaction>
</comment>
<feature type="binding site" evidence="12">
    <location>
        <position position="205"/>
    </location>
    <ligand>
        <name>Ca(2+)</name>
        <dbReference type="ChEBI" id="CHEBI:29108"/>
    </ligand>
</feature>
<evidence type="ECO:0000256" key="2">
    <source>
        <dbReference type="ARBA" id="ARBA00010211"/>
    </source>
</evidence>
<accession>A0A1Y2FRQ0</accession>
<dbReference type="InterPro" id="IPR036663">
    <property type="entry name" value="Fumarylacetoacetase_C_sf"/>
</dbReference>
<dbReference type="Proteomes" id="UP000193467">
    <property type="component" value="Unassembled WGS sequence"/>
</dbReference>
<dbReference type="EC" id="3.7.1.2" evidence="3 13"/>
<dbReference type="GO" id="GO:0006572">
    <property type="term" value="P:L-tyrosine catabolic process"/>
    <property type="evidence" value="ECO:0007669"/>
    <property type="project" value="UniProtKB-UniRule"/>
</dbReference>
<dbReference type="Gene3D" id="3.90.850.10">
    <property type="entry name" value="Fumarylacetoacetase-like, C-terminal domain"/>
    <property type="match status" value="1"/>
</dbReference>
<dbReference type="Pfam" id="PF09298">
    <property type="entry name" value="FAA_hydrolase_N"/>
    <property type="match status" value="1"/>
</dbReference>
<dbReference type="UniPathway" id="UPA00139">
    <property type="reaction ID" value="UER00341"/>
</dbReference>
<evidence type="ECO:0000256" key="9">
    <source>
        <dbReference type="ARBA" id="ARBA00023232"/>
    </source>
</evidence>
<feature type="binding site" evidence="12">
    <location>
        <position position="130"/>
    </location>
    <ligand>
        <name>Ca(2+)</name>
        <dbReference type="ChEBI" id="CHEBI:29108"/>
    </ligand>
</feature>
<evidence type="ECO:0000256" key="5">
    <source>
        <dbReference type="ARBA" id="ARBA00022801"/>
    </source>
</evidence>
<evidence type="ECO:0000256" key="1">
    <source>
        <dbReference type="ARBA" id="ARBA00004782"/>
    </source>
</evidence>
<dbReference type="OrthoDB" id="411064at2759"/>
<comment type="similarity">
    <text evidence="2 13">Belongs to the FAH family.</text>
</comment>
<dbReference type="STRING" id="106004.A0A1Y2FRQ0"/>
<dbReference type="GO" id="GO:0006559">
    <property type="term" value="P:L-phenylalanine catabolic process"/>
    <property type="evidence" value="ECO:0007669"/>
    <property type="project" value="UniProtKB-UniRule"/>
</dbReference>
<evidence type="ECO:0000256" key="12">
    <source>
        <dbReference type="PIRSR" id="PIRSR605959-3"/>
    </source>
</evidence>
<evidence type="ECO:0000256" key="8">
    <source>
        <dbReference type="ARBA" id="ARBA00022878"/>
    </source>
</evidence>
<dbReference type="InParanoid" id="A0A1Y2FRQ0"/>
<dbReference type="GO" id="GO:0046872">
    <property type="term" value="F:metal ion binding"/>
    <property type="evidence" value="ECO:0007669"/>
    <property type="project" value="UniProtKB-UniRule"/>
</dbReference>
<feature type="binding site" evidence="12">
    <location>
        <position position="237"/>
    </location>
    <ligand>
        <name>Mg(2+)</name>
        <dbReference type="ChEBI" id="CHEBI:18420"/>
    </ligand>
</feature>
<comment type="cofactor">
    <cofactor evidence="13">
        <name>Mg(2+)</name>
        <dbReference type="ChEBI" id="CHEBI:18420"/>
    </cofactor>
    <cofactor evidence="13">
        <name>Ca(2+)</name>
        <dbReference type="ChEBI" id="CHEBI:29108"/>
    </cofactor>
</comment>
<keyword evidence="5 13" id="KW-0378">Hydrolase</keyword>
<evidence type="ECO:0000256" key="10">
    <source>
        <dbReference type="PIRSR" id="PIRSR605959-1"/>
    </source>
</evidence>
<keyword evidence="7 12" id="KW-0460">Magnesium</keyword>
<dbReference type="InterPro" id="IPR011234">
    <property type="entry name" value="Fumarylacetoacetase-like_C"/>
</dbReference>
<dbReference type="Gene3D" id="2.30.30.230">
    <property type="entry name" value="Fumarylacetoacetase, N-terminal domain"/>
    <property type="match status" value="1"/>
</dbReference>
<dbReference type="InterPro" id="IPR005959">
    <property type="entry name" value="Fumarylacetoacetase"/>
</dbReference>
<keyword evidence="4 12" id="KW-0479">Metal-binding</keyword>
<evidence type="ECO:0000256" key="4">
    <source>
        <dbReference type="ARBA" id="ARBA00022723"/>
    </source>
</evidence>
<feature type="binding site" evidence="11">
    <location>
        <position position="244"/>
    </location>
    <ligand>
        <name>substrate</name>
    </ligand>
</feature>
<feature type="domain" description="Fumarylacetoacetase N-terminal" evidence="15">
    <location>
        <begin position="15"/>
        <end position="122"/>
    </location>
</feature>
<evidence type="ECO:0000259" key="14">
    <source>
        <dbReference type="Pfam" id="PF01557"/>
    </source>
</evidence>
<evidence type="ECO:0000256" key="13">
    <source>
        <dbReference type="RuleBase" id="RU366008"/>
    </source>
</evidence>
<dbReference type="AlphaFoldDB" id="A0A1Y2FRQ0"/>
<feature type="binding site" evidence="12">
    <location>
        <position position="257"/>
    </location>
    <ligand>
        <name>Mg(2+)</name>
        <dbReference type="ChEBI" id="CHEBI:18420"/>
    </ligand>
</feature>
<dbReference type="SUPFAM" id="SSF56529">
    <property type="entry name" value="FAH"/>
    <property type="match status" value="1"/>
</dbReference>